<protein>
    <submittedName>
        <fullName evidence="1">Uncharacterized protein</fullName>
    </submittedName>
</protein>
<proteinExistence type="predicted"/>
<comment type="caution">
    <text evidence="1">The sequence shown here is derived from an EMBL/GenBank/DDBJ whole genome shotgun (WGS) entry which is preliminary data.</text>
</comment>
<reference evidence="1 2" key="1">
    <citation type="journal article" date="2020" name="Phytopathology">
        <title>Genome Sequence Resources of Colletotrichum truncatum, C. plurivorum, C. musicola, and C. sojae: Four Species Pathogenic to Soybean (Glycine max).</title>
        <authorList>
            <person name="Rogerio F."/>
            <person name="Boufleur T.R."/>
            <person name="Ciampi-Guillardi M."/>
            <person name="Sukno S.A."/>
            <person name="Thon M.R."/>
            <person name="Massola Junior N.S."/>
            <person name="Baroncelli R."/>
        </authorList>
    </citation>
    <scope>NUCLEOTIDE SEQUENCE [LARGE SCALE GENOMIC DNA]</scope>
    <source>
        <strain evidence="1 2">CMES1059</strain>
    </source>
</reference>
<evidence type="ECO:0000313" key="1">
    <source>
        <dbReference type="EMBL" id="KAL0938134.1"/>
    </source>
</evidence>
<accession>A0ACC3Z222</accession>
<organism evidence="1 2">
    <name type="scientific">Colletotrichum truncatum</name>
    <name type="common">Anthracnose fungus</name>
    <name type="synonym">Colletotrichum capsici</name>
    <dbReference type="NCBI Taxonomy" id="5467"/>
    <lineage>
        <taxon>Eukaryota</taxon>
        <taxon>Fungi</taxon>
        <taxon>Dikarya</taxon>
        <taxon>Ascomycota</taxon>
        <taxon>Pezizomycotina</taxon>
        <taxon>Sordariomycetes</taxon>
        <taxon>Hypocreomycetidae</taxon>
        <taxon>Glomerellales</taxon>
        <taxon>Glomerellaceae</taxon>
        <taxon>Colletotrichum</taxon>
        <taxon>Colletotrichum truncatum species complex</taxon>
    </lineage>
</organism>
<sequence length="127" mass="14640">MLNTKAAGGVIVKFGDRILLESIGTTKVLTPFRSVKFYVIKTNTPFLICLGDIDRLKVYLITLRIPLSKETRSYLLFANRATYGYYLIRRNYSPRTTLQTLNCDGFTVASDTYLFNDYIRYSRRLAT</sequence>
<keyword evidence="2" id="KW-1185">Reference proteome</keyword>
<name>A0ACC3Z222_COLTU</name>
<dbReference type="Proteomes" id="UP000805649">
    <property type="component" value="Unassembled WGS sequence"/>
</dbReference>
<gene>
    <name evidence="1" type="ORF">CTRU02_207865</name>
</gene>
<dbReference type="EMBL" id="VUJX02000004">
    <property type="protein sequence ID" value="KAL0938134.1"/>
    <property type="molecule type" value="Genomic_DNA"/>
</dbReference>
<evidence type="ECO:0000313" key="2">
    <source>
        <dbReference type="Proteomes" id="UP000805649"/>
    </source>
</evidence>